<evidence type="ECO:0000313" key="2">
    <source>
        <dbReference type="EMBL" id="CAE4665515.1"/>
    </source>
</evidence>
<evidence type="ECO:0000259" key="1">
    <source>
        <dbReference type="Pfam" id="PF01370"/>
    </source>
</evidence>
<sequence length="317" mass="35725">MELRHLKPSFDLGRSRFVFYSPRDRESMKEVIADADIVINMVGKYYETKALSNKEGFPYLEYKTNFSFEECNVDICRTVAELCTEMQVDNLIHVSSAAASPDSGSEWARTKFLGEQAVKEAFPWATIIRPTQLFGPEDRFLNWFANAANMYPAVPLVDGGNALTQPVYTTDVADTIMRVVDDPEEYEGKTIDCFGPADYTYKELSEFVFDITNQDPTVAEVPKSVMLASAKLMQYQPLPMVTPDLVELWSEDYLPPVGTQEDYDAQTGKDKILTMKDLGVAQTPIEKIAFNYLHRFRKGGHFALAGGYHGNHTEKSA</sequence>
<proteinExistence type="predicted"/>
<gene>
    <name evidence="2" type="ORF">DBRI00130_LOCUS42751</name>
</gene>
<dbReference type="PANTHER" id="PTHR12126:SF11">
    <property type="entry name" value="NADH DEHYDROGENASE [UBIQUINONE] 1 ALPHA SUBCOMPLEX SUBUNIT 9, MITOCHONDRIAL"/>
    <property type="match status" value="1"/>
</dbReference>
<dbReference type="GO" id="GO:0044877">
    <property type="term" value="F:protein-containing complex binding"/>
    <property type="evidence" value="ECO:0007669"/>
    <property type="project" value="TreeGrafter"/>
</dbReference>
<dbReference type="SUPFAM" id="SSF51735">
    <property type="entry name" value="NAD(P)-binding Rossmann-fold domains"/>
    <property type="match status" value="1"/>
</dbReference>
<dbReference type="CDD" id="cd05271">
    <property type="entry name" value="NDUFA9_like_SDR_a"/>
    <property type="match status" value="1"/>
</dbReference>
<dbReference type="InterPro" id="IPR001509">
    <property type="entry name" value="Epimerase_deHydtase"/>
</dbReference>
<dbReference type="GO" id="GO:0005739">
    <property type="term" value="C:mitochondrion"/>
    <property type="evidence" value="ECO:0007669"/>
    <property type="project" value="TreeGrafter"/>
</dbReference>
<dbReference type="EMBL" id="HBNS01059447">
    <property type="protein sequence ID" value="CAE4665515.1"/>
    <property type="molecule type" value="Transcribed_RNA"/>
</dbReference>
<dbReference type="PANTHER" id="PTHR12126">
    <property type="entry name" value="NADH-UBIQUINONE OXIDOREDUCTASE 39 KDA SUBUNIT-RELATED"/>
    <property type="match status" value="1"/>
</dbReference>
<dbReference type="AlphaFoldDB" id="A0A6U3ZBH3"/>
<dbReference type="Gene3D" id="3.40.50.720">
    <property type="entry name" value="NAD(P)-binding Rossmann-like Domain"/>
    <property type="match status" value="1"/>
</dbReference>
<reference evidence="2" key="1">
    <citation type="submission" date="2021-01" db="EMBL/GenBank/DDBJ databases">
        <authorList>
            <person name="Corre E."/>
            <person name="Pelletier E."/>
            <person name="Niang G."/>
            <person name="Scheremetjew M."/>
            <person name="Finn R."/>
            <person name="Kale V."/>
            <person name="Holt S."/>
            <person name="Cochrane G."/>
            <person name="Meng A."/>
            <person name="Brown T."/>
            <person name="Cohen L."/>
        </authorList>
    </citation>
    <scope>NUCLEOTIDE SEQUENCE</scope>
    <source>
        <strain evidence="2">GSO104</strain>
    </source>
</reference>
<feature type="domain" description="NAD-dependent epimerase/dehydratase" evidence="1">
    <location>
        <begin position="16"/>
        <end position="187"/>
    </location>
</feature>
<dbReference type="InterPro" id="IPR051207">
    <property type="entry name" value="ComplexI_NDUFA9_subunit"/>
</dbReference>
<dbReference type="InterPro" id="IPR036291">
    <property type="entry name" value="NAD(P)-bd_dom_sf"/>
</dbReference>
<organism evidence="2">
    <name type="scientific">Ditylum brightwellii</name>
    <dbReference type="NCBI Taxonomy" id="49249"/>
    <lineage>
        <taxon>Eukaryota</taxon>
        <taxon>Sar</taxon>
        <taxon>Stramenopiles</taxon>
        <taxon>Ochrophyta</taxon>
        <taxon>Bacillariophyta</taxon>
        <taxon>Mediophyceae</taxon>
        <taxon>Lithodesmiophycidae</taxon>
        <taxon>Lithodesmiales</taxon>
        <taxon>Lithodesmiaceae</taxon>
        <taxon>Ditylum</taxon>
    </lineage>
</organism>
<accession>A0A6U3ZBH3</accession>
<name>A0A6U3ZBH3_9STRA</name>
<dbReference type="Pfam" id="PF01370">
    <property type="entry name" value="Epimerase"/>
    <property type="match status" value="1"/>
</dbReference>
<protein>
    <recommendedName>
        <fullName evidence="1">NAD-dependent epimerase/dehydratase domain-containing protein</fullName>
    </recommendedName>
</protein>